<comment type="caution">
    <text evidence="1">The sequence shown here is derived from an EMBL/GenBank/DDBJ whole genome shotgun (WGS) entry which is preliminary data.</text>
</comment>
<gene>
    <name evidence="1" type="ORF">C7H19_24850</name>
</gene>
<protein>
    <submittedName>
        <fullName evidence="1">Molecular chaperone DnaJ</fullName>
    </submittedName>
</protein>
<dbReference type="InterPro" id="IPR036410">
    <property type="entry name" value="HSP_DnaJ_Cys-rich_dom_sf"/>
</dbReference>
<dbReference type="EMBL" id="PXOH01000080">
    <property type="protein sequence ID" value="PSF27852.1"/>
    <property type="molecule type" value="Genomic_DNA"/>
</dbReference>
<organism evidence="1 2">
    <name type="scientific">Aphanothece hegewaldii CCALA 016</name>
    <dbReference type="NCBI Taxonomy" id="2107694"/>
    <lineage>
        <taxon>Bacteria</taxon>
        <taxon>Bacillati</taxon>
        <taxon>Cyanobacteriota</taxon>
        <taxon>Cyanophyceae</taxon>
        <taxon>Oscillatoriophycideae</taxon>
        <taxon>Chroococcales</taxon>
        <taxon>Aphanothecaceae</taxon>
        <taxon>Aphanothece</taxon>
    </lineage>
</organism>
<sequence>MLDRSPCYHCKGKGFIEIRDCSGEIQREETCVFCSGTGVSKEQNDED</sequence>
<proteinExistence type="predicted"/>
<name>A0A2T1LQG5_9CHRO</name>
<dbReference type="SUPFAM" id="SSF57938">
    <property type="entry name" value="DnaJ/Hsp40 cysteine-rich domain"/>
    <property type="match status" value="1"/>
</dbReference>
<dbReference type="OrthoDB" id="427795at2"/>
<reference evidence="1 2" key="2">
    <citation type="submission" date="2018-03" db="EMBL/GenBank/DDBJ databases">
        <authorList>
            <person name="Keele B.F."/>
        </authorList>
    </citation>
    <scope>NUCLEOTIDE SEQUENCE [LARGE SCALE GENOMIC DNA]</scope>
    <source>
        <strain evidence="1 2">CCALA 016</strain>
    </source>
</reference>
<evidence type="ECO:0000313" key="2">
    <source>
        <dbReference type="Proteomes" id="UP000239001"/>
    </source>
</evidence>
<dbReference type="AlphaFoldDB" id="A0A2T1LQG5"/>
<reference evidence="1 2" key="1">
    <citation type="submission" date="2018-03" db="EMBL/GenBank/DDBJ databases">
        <title>The ancient ancestry and fast evolution of plastids.</title>
        <authorList>
            <person name="Moore K.R."/>
            <person name="Magnabosco C."/>
            <person name="Momper L."/>
            <person name="Gold D.A."/>
            <person name="Bosak T."/>
            <person name="Fournier G.P."/>
        </authorList>
    </citation>
    <scope>NUCLEOTIDE SEQUENCE [LARGE SCALE GENOMIC DNA]</scope>
    <source>
        <strain evidence="1 2">CCALA 016</strain>
    </source>
</reference>
<accession>A0A2T1LQG5</accession>
<evidence type="ECO:0000313" key="1">
    <source>
        <dbReference type="EMBL" id="PSF27852.1"/>
    </source>
</evidence>
<dbReference type="Proteomes" id="UP000239001">
    <property type="component" value="Unassembled WGS sequence"/>
</dbReference>
<keyword evidence="2" id="KW-1185">Reference proteome</keyword>
<dbReference type="Gene3D" id="2.10.230.10">
    <property type="entry name" value="Heat shock protein DnaJ, cysteine-rich domain"/>
    <property type="match status" value="1"/>
</dbReference>
<dbReference type="RefSeq" id="WP_106459587.1">
    <property type="nucleotide sequence ID" value="NZ_PXOH01000080.1"/>
</dbReference>